<evidence type="ECO:0000313" key="12">
    <source>
        <dbReference type="EMBL" id="MBB6069108.1"/>
    </source>
</evidence>
<comment type="subcellular location">
    <subcellularLocation>
        <location evidence="1">Cell inner membrane</location>
        <topology evidence="1">Multi-pass membrane protein</topology>
    </subcellularLocation>
</comment>
<feature type="transmembrane region" description="Helical" evidence="10">
    <location>
        <begin position="159"/>
        <end position="180"/>
    </location>
</feature>
<evidence type="ECO:0000256" key="1">
    <source>
        <dbReference type="ARBA" id="ARBA00004429"/>
    </source>
</evidence>
<keyword evidence="7 10" id="KW-1133">Transmembrane helix</keyword>
<protein>
    <submittedName>
        <fullName evidence="12">ACS family hexuronate transporter-like MFS transporter</fullName>
    </submittedName>
</protein>
<keyword evidence="6" id="KW-0732">Signal</keyword>
<feature type="transmembrane region" description="Helical" evidence="10">
    <location>
        <begin position="251"/>
        <end position="271"/>
    </location>
</feature>
<keyword evidence="2" id="KW-0813">Transport</keyword>
<evidence type="ECO:0000256" key="2">
    <source>
        <dbReference type="ARBA" id="ARBA00022448"/>
    </source>
</evidence>
<sequence>MSATDQRVAGERAAAASAEAATAAWAATPGAGYRWTICALLFFATTINYIDRQVLGILAPTLTKELGWSEAAYGDIVSTFSFAYGVGFLVMGRLMDRIGVRKGYAFSIVAWSLAAMSHALAGSTAGFSWARGALGLGESGNFPGAIKATAEWFPKKERALATGIFNAGSNVGAIVAPIMVPWITLVWGWREAFIVTGALGFLWLAAWLIVYRSPEQHPRVSSQELAYIRSDPAEATTAVPWLSLLRHRQTWAFFLAKFLTDPIWWFYLYWLPKFLDARFGVQLGKIALPLVVIYVVADVGSVGGGWLSSNLIKRGWTVNAGRKAALLVAALLIVPTMFAPRAETLWVAVGIVSVAAAAHQWWSANLFTTASDMFPRRAVASVVGIGGFAGAMGGFLFQRLTGRILDATGNNYSIIFVMCGLAYVTALLIMHLMVPRLTPANLDGD</sequence>
<reference evidence="12 13" key="1">
    <citation type="submission" date="2020-08" db="EMBL/GenBank/DDBJ databases">
        <title>Genomic Encyclopedia of Type Strains, Phase IV (KMG-IV): sequencing the most valuable type-strain genomes for metagenomic binning, comparative biology and taxonomic classification.</title>
        <authorList>
            <person name="Goeker M."/>
        </authorList>
    </citation>
    <scope>NUCLEOTIDE SEQUENCE [LARGE SCALE GENOMIC DNA]</scope>
    <source>
        <strain evidence="12 13">DSM 29007</strain>
    </source>
</reference>
<dbReference type="Gene3D" id="1.20.1250.20">
    <property type="entry name" value="MFS general substrate transporter like domains"/>
    <property type="match status" value="2"/>
</dbReference>
<evidence type="ECO:0000313" key="13">
    <source>
        <dbReference type="Proteomes" id="UP000582837"/>
    </source>
</evidence>
<feature type="transmembrane region" description="Helical" evidence="10">
    <location>
        <begin position="345"/>
        <end position="367"/>
    </location>
</feature>
<gene>
    <name evidence="12" type="ORF">HNQ61_000719</name>
</gene>
<feature type="transmembrane region" description="Helical" evidence="10">
    <location>
        <begin position="32"/>
        <end position="50"/>
    </location>
</feature>
<name>A0A841GUL7_9BACT</name>
<keyword evidence="13" id="KW-1185">Reference proteome</keyword>
<evidence type="ECO:0000256" key="6">
    <source>
        <dbReference type="ARBA" id="ARBA00022729"/>
    </source>
</evidence>
<dbReference type="Proteomes" id="UP000582837">
    <property type="component" value="Unassembled WGS sequence"/>
</dbReference>
<dbReference type="Pfam" id="PF07690">
    <property type="entry name" value="MFS_1"/>
    <property type="match status" value="1"/>
</dbReference>
<dbReference type="CDD" id="cd17319">
    <property type="entry name" value="MFS_ExuT_GudP_like"/>
    <property type="match status" value="1"/>
</dbReference>
<evidence type="ECO:0000256" key="7">
    <source>
        <dbReference type="ARBA" id="ARBA00022989"/>
    </source>
</evidence>
<feature type="transmembrane region" description="Helical" evidence="10">
    <location>
        <begin position="320"/>
        <end position="339"/>
    </location>
</feature>
<keyword evidence="5 10" id="KW-0812">Transmembrane</keyword>
<feature type="transmembrane region" description="Helical" evidence="10">
    <location>
        <begin position="192"/>
        <end position="211"/>
    </location>
</feature>
<feature type="domain" description="Major facilitator superfamily (MFS) profile" evidence="11">
    <location>
        <begin position="37"/>
        <end position="438"/>
    </location>
</feature>
<keyword evidence="4" id="KW-0997">Cell inner membrane</keyword>
<dbReference type="SUPFAM" id="SSF103473">
    <property type="entry name" value="MFS general substrate transporter"/>
    <property type="match status" value="1"/>
</dbReference>
<proteinExistence type="predicted"/>
<dbReference type="GO" id="GO:0005886">
    <property type="term" value="C:plasma membrane"/>
    <property type="evidence" value="ECO:0007669"/>
    <property type="project" value="UniProtKB-SubCell"/>
</dbReference>
<dbReference type="InterPro" id="IPR020846">
    <property type="entry name" value="MFS_dom"/>
</dbReference>
<evidence type="ECO:0000259" key="11">
    <source>
        <dbReference type="PROSITE" id="PS50850"/>
    </source>
</evidence>
<dbReference type="PANTHER" id="PTHR11662">
    <property type="entry name" value="SOLUTE CARRIER FAMILY 17"/>
    <property type="match status" value="1"/>
</dbReference>
<accession>A0A841GUL7</accession>
<evidence type="ECO:0000256" key="8">
    <source>
        <dbReference type="ARBA" id="ARBA00023136"/>
    </source>
</evidence>
<evidence type="ECO:0000256" key="9">
    <source>
        <dbReference type="ARBA" id="ARBA00052849"/>
    </source>
</evidence>
<dbReference type="FunFam" id="1.20.1250.20:FF:000036">
    <property type="entry name" value="Hexuronate transporter"/>
    <property type="match status" value="1"/>
</dbReference>
<evidence type="ECO:0000256" key="4">
    <source>
        <dbReference type="ARBA" id="ARBA00022519"/>
    </source>
</evidence>
<dbReference type="GO" id="GO:0015134">
    <property type="term" value="F:hexuronate transmembrane transporter activity"/>
    <property type="evidence" value="ECO:0007669"/>
    <property type="project" value="TreeGrafter"/>
</dbReference>
<dbReference type="PANTHER" id="PTHR11662:SF285">
    <property type="entry name" value="HEXURONATE TRANSPORTER"/>
    <property type="match status" value="1"/>
</dbReference>
<comment type="caution">
    <text evidence="12">The sequence shown here is derived from an EMBL/GenBank/DDBJ whole genome shotgun (WGS) entry which is preliminary data.</text>
</comment>
<dbReference type="RefSeq" id="WP_170031928.1">
    <property type="nucleotide sequence ID" value="NZ_JABDTL010000001.1"/>
</dbReference>
<dbReference type="PROSITE" id="PS50850">
    <property type="entry name" value="MFS"/>
    <property type="match status" value="1"/>
</dbReference>
<comment type="catalytic activity">
    <reaction evidence="9">
        <text>aldehydo-D-galacturonate(out) + H(+)(out) = aldehydo-D-galacturonate(in) + H(+)(in)</text>
        <dbReference type="Rhea" id="RHEA:29295"/>
        <dbReference type="ChEBI" id="CHEBI:12952"/>
        <dbReference type="ChEBI" id="CHEBI:15378"/>
    </reaction>
</comment>
<feature type="transmembrane region" description="Helical" evidence="10">
    <location>
        <begin position="412"/>
        <end position="434"/>
    </location>
</feature>
<dbReference type="InterPro" id="IPR036259">
    <property type="entry name" value="MFS_trans_sf"/>
</dbReference>
<feature type="transmembrane region" description="Helical" evidence="10">
    <location>
        <begin position="71"/>
        <end position="91"/>
    </location>
</feature>
<organism evidence="12 13">
    <name type="scientific">Longimicrobium terrae</name>
    <dbReference type="NCBI Taxonomy" id="1639882"/>
    <lineage>
        <taxon>Bacteria</taxon>
        <taxon>Pseudomonadati</taxon>
        <taxon>Gemmatimonadota</taxon>
        <taxon>Longimicrobiia</taxon>
        <taxon>Longimicrobiales</taxon>
        <taxon>Longimicrobiaceae</taxon>
        <taxon>Longimicrobium</taxon>
    </lineage>
</organism>
<feature type="transmembrane region" description="Helical" evidence="10">
    <location>
        <begin position="286"/>
        <end position="308"/>
    </location>
</feature>
<feature type="transmembrane region" description="Helical" evidence="10">
    <location>
        <begin position="379"/>
        <end position="400"/>
    </location>
</feature>
<keyword evidence="3" id="KW-1003">Cell membrane</keyword>
<keyword evidence="8 10" id="KW-0472">Membrane</keyword>
<evidence type="ECO:0000256" key="3">
    <source>
        <dbReference type="ARBA" id="ARBA00022475"/>
    </source>
</evidence>
<evidence type="ECO:0000256" key="10">
    <source>
        <dbReference type="SAM" id="Phobius"/>
    </source>
</evidence>
<dbReference type="EMBL" id="JACHIA010000001">
    <property type="protein sequence ID" value="MBB6069108.1"/>
    <property type="molecule type" value="Genomic_DNA"/>
</dbReference>
<dbReference type="AlphaFoldDB" id="A0A841GUL7"/>
<dbReference type="InterPro" id="IPR011701">
    <property type="entry name" value="MFS"/>
</dbReference>
<dbReference type="InterPro" id="IPR050382">
    <property type="entry name" value="MFS_Na/Anion_cotransporter"/>
</dbReference>
<evidence type="ECO:0000256" key="5">
    <source>
        <dbReference type="ARBA" id="ARBA00022692"/>
    </source>
</evidence>